<keyword evidence="3" id="KW-0378">Hydrolase</keyword>
<comment type="catalytic activity">
    <reaction evidence="1">
        <text>Hydrolyzes the link between N-acetylmuramoyl residues and L-amino acid residues in certain cell-wall glycopeptides.</text>
        <dbReference type="EC" id="3.5.1.28"/>
    </reaction>
</comment>
<evidence type="ECO:0000256" key="3">
    <source>
        <dbReference type="ARBA" id="ARBA00022801"/>
    </source>
</evidence>
<dbReference type="PANTHER" id="PTHR30417:SF1">
    <property type="entry name" value="N-ACETYLMURAMOYL-L-ALANINE AMIDASE AMID"/>
    <property type="match status" value="1"/>
</dbReference>
<dbReference type="InterPro" id="IPR002502">
    <property type="entry name" value="Amidase_domain"/>
</dbReference>
<evidence type="ECO:0000313" key="7">
    <source>
        <dbReference type="Proteomes" id="UP000295197"/>
    </source>
</evidence>
<dbReference type="InterPro" id="IPR036505">
    <property type="entry name" value="Amidase/PGRP_sf"/>
</dbReference>
<dbReference type="AlphaFoldDB" id="A0A4R3VXB7"/>
<sequence>MKFRVGCILFAWLATSCGSAQQQQHLAKLAGMERKIDSLSQLIKVQADLLRADSIAQVPQQIDSLPPISDSSALGVLTPEEKWAEQKRTGINKSSNWASAIHYDNRKPNYVIIHHTSQNSTAQTVRTFQLEHTKVSSHYVIGRDGEVIQMLNDYDRAWHAGRSKWGTLTDMNSASLGIELDNNGRDPFPEAQMNALLVLLDTLKTRYQIPQLNFIGHGDIAPTRKDDPNVNFPWKRLAERGFGIWYNEDFLPDPPVSFNPLDALKIMGYDMSNAEAVIRAFKRKYIRTEVNGILTARDKAVIYDLYKKYY</sequence>
<proteinExistence type="predicted"/>
<dbReference type="GO" id="GO:0071555">
    <property type="term" value="P:cell wall organization"/>
    <property type="evidence" value="ECO:0007669"/>
    <property type="project" value="UniProtKB-KW"/>
</dbReference>
<dbReference type="PROSITE" id="PS51257">
    <property type="entry name" value="PROKAR_LIPOPROTEIN"/>
    <property type="match status" value="1"/>
</dbReference>
<evidence type="ECO:0000259" key="5">
    <source>
        <dbReference type="SMART" id="SM00644"/>
    </source>
</evidence>
<comment type="caution">
    <text evidence="6">The sequence shown here is derived from an EMBL/GenBank/DDBJ whole genome shotgun (WGS) entry which is preliminary data.</text>
</comment>
<dbReference type="GO" id="GO:0009253">
    <property type="term" value="P:peptidoglycan catabolic process"/>
    <property type="evidence" value="ECO:0007669"/>
    <property type="project" value="InterPro"/>
</dbReference>
<dbReference type="RefSeq" id="WP_243646100.1">
    <property type="nucleotide sequence ID" value="NZ_SMBZ01000021.1"/>
</dbReference>
<dbReference type="PANTHER" id="PTHR30417">
    <property type="entry name" value="N-ACETYLMURAMOYL-L-ALANINE AMIDASE AMID"/>
    <property type="match status" value="1"/>
</dbReference>
<dbReference type="Gene3D" id="3.40.80.10">
    <property type="entry name" value="Peptidoglycan recognition protein-like"/>
    <property type="match status" value="1"/>
</dbReference>
<accession>A0A4R3VXB7</accession>
<evidence type="ECO:0000256" key="2">
    <source>
        <dbReference type="ARBA" id="ARBA00011901"/>
    </source>
</evidence>
<protein>
    <recommendedName>
        <fullName evidence="2">N-acetylmuramoyl-L-alanine amidase</fullName>
        <ecNumber evidence="2">3.5.1.28</ecNumber>
    </recommendedName>
</protein>
<dbReference type="EC" id="3.5.1.28" evidence="2"/>
<feature type="domain" description="N-acetylmuramoyl-L-alanine amidase" evidence="5">
    <location>
        <begin position="96"/>
        <end position="229"/>
    </location>
</feature>
<name>A0A4R3VXB7_9SPHI</name>
<dbReference type="GO" id="GO:0009254">
    <property type="term" value="P:peptidoglycan turnover"/>
    <property type="evidence" value="ECO:0007669"/>
    <property type="project" value="TreeGrafter"/>
</dbReference>
<gene>
    <name evidence="6" type="ORF">EDC17_102138</name>
</gene>
<keyword evidence="7" id="KW-1185">Reference proteome</keyword>
<dbReference type="SMART" id="SM00644">
    <property type="entry name" value="Ami_2"/>
    <property type="match status" value="1"/>
</dbReference>
<dbReference type="SUPFAM" id="SSF55846">
    <property type="entry name" value="N-acetylmuramoyl-L-alanine amidase-like"/>
    <property type="match status" value="1"/>
</dbReference>
<keyword evidence="4" id="KW-0961">Cell wall biogenesis/degradation</keyword>
<evidence type="ECO:0000256" key="1">
    <source>
        <dbReference type="ARBA" id="ARBA00001561"/>
    </source>
</evidence>
<dbReference type="EMBL" id="SMBZ01000021">
    <property type="protein sequence ID" value="TCV12922.1"/>
    <property type="molecule type" value="Genomic_DNA"/>
</dbReference>
<reference evidence="6 7" key="1">
    <citation type="submission" date="2019-03" db="EMBL/GenBank/DDBJ databases">
        <title>Genomic Encyclopedia of Type Strains, Phase IV (KMG-IV): sequencing the most valuable type-strain genomes for metagenomic binning, comparative biology and taxonomic classification.</title>
        <authorList>
            <person name="Goeker M."/>
        </authorList>
    </citation>
    <scope>NUCLEOTIDE SEQUENCE [LARGE SCALE GENOMIC DNA]</scope>
    <source>
        <strain evidence="6 7">DSM 22362</strain>
    </source>
</reference>
<dbReference type="CDD" id="cd06583">
    <property type="entry name" value="PGRP"/>
    <property type="match status" value="1"/>
</dbReference>
<dbReference type="Pfam" id="PF01510">
    <property type="entry name" value="Amidase_2"/>
    <property type="match status" value="1"/>
</dbReference>
<evidence type="ECO:0000256" key="4">
    <source>
        <dbReference type="ARBA" id="ARBA00023316"/>
    </source>
</evidence>
<evidence type="ECO:0000313" key="6">
    <source>
        <dbReference type="EMBL" id="TCV12922.1"/>
    </source>
</evidence>
<dbReference type="Proteomes" id="UP000295197">
    <property type="component" value="Unassembled WGS sequence"/>
</dbReference>
<dbReference type="GO" id="GO:0008745">
    <property type="term" value="F:N-acetylmuramoyl-L-alanine amidase activity"/>
    <property type="evidence" value="ECO:0007669"/>
    <property type="project" value="UniProtKB-EC"/>
</dbReference>
<dbReference type="InterPro" id="IPR051206">
    <property type="entry name" value="NAMLAA_amidase_2"/>
</dbReference>
<organism evidence="6 7">
    <name type="scientific">Sphingobacterium alimentarium</name>
    <dbReference type="NCBI Taxonomy" id="797292"/>
    <lineage>
        <taxon>Bacteria</taxon>
        <taxon>Pseudomonadati</taxon>
        <taxon>Bacteroidota</taxon>
        <taxon>Sphingobacteriia</taxon>
        <taxon>Sphingobacteriales</taxon>
        <taxon>Sphingobacteriaceae</taxon>
        <taxon>Sphingobacterium</taxon>
    </lineage>
</organism>
<dbReference type="GO" id="GO:0019867">
    <property type="term" value="C:outer membrane"/>
    <property type="evidence" value="ECO:0007669"/>
    <property type="project" value="TreeGrafter"/>
</dbReference>